<feature type="region of interest" description="Disordered" evidence="1">
    <location>
        <begin position="75"/>
        <end position="152"/>
    </location>
</feature>
<comment type="caution">
    <text evidence="2">The sequence shown here is derived from an EMBL/GenBank/DDBJ whole genome shotgun (WGS) entry which is preliminary data.</text>
</comment>
<organism evidence="2 3">
    <name type="scientific">Prorocentrum cordatum</name>
    <dbReference type="NCBI Taxonomy" id="2364126"/>
    <lineage>
        <taxon>Eukaryota</taxon>
        <taxon>Sar</taxon>
        <taxon>Alveolata</taxon>
        <taxon>Dinophyceae</taxon>
        <taxon>Prorocentrales</taxon>
        <taxon>Prorocentraceae</taxon>
        <taxon>Prorocentrum</taxon>
    </lineage>
</organism>
<feature type="non-terminal residue" evidence="2">
    <location>
        <position position="297"/>
    </location>
</feature>
<gene>
    <name evidence="2" type="ORF">PCOR1329_LOCUS5002</name>
</gene>
<dbReference type="Proteomes" id="UP001189429">
    <property type="component" value="Unassembled WGS sequence"/>
</dbReference>
<protein>
    <submittedName>
        <fullName evidence="2">Uncharacterized protein</fullName>
    </submittedName>
</protein>
<evidence type="ECO:0000256" key="1">
    <source>
        <dbReference type="SAM" id="MobiDB-lite"/>
    </source>
</evidence>
<proteinExistence type="predicted"/>
<reference evidence="2" key="1">
    <citation type="submission" date="2023-10" db="EMBL/GenBank/DDBJ databases">
        <authorList>
            <person name="Chen Y."/>
            <person name="Shah S."/>
            <person name="Dougan E. K."/>
            <person name="Thang M."/>
            <person name="Chan C."/>
        </authorList>
    </citation>
    <scope>NUCLEOTIDE SEQUENCE [LARGE SCALE GENOMIC DNA]</scope>
</reference>
<name>A0ABN9PXH3_9DINO</name>
<accession>A0ABN9PXH3</accession>
<sequence>MYKGCPNHPTNEFGWRHDNWAEEETAAKTNKSACELRQHEWQEYCGTVPMKVLFIAPDHVEWSPLSHADNNQSAAIAPAAEPRGSPSEAQPGAGGLESHSEQDISTSPKLELAPELDGDEQGTAGQYERPATATAVDNDRPATPPAVDHELPATMDMAPQHWEKQSNMPGAGESFDDSDVVRGYPSQPGCYYRMPSGCPLHYTKSKMWRHDLAIERRGNVDWATCKARKSHWDSWCSTEDVKVLFVDSVSSASTPHHGDGLAGGADADLEGPTQPGCYVRSPSGCPKHSSKVTAWRR</sequence>
<dbReference type="EMBL" id="CAUYUJ010001308">
    <property type="protein sequence ID" value="CAK0795286.1"/>
    <property type="molecule type" value="Genomic_DNA"/>
</dbReference>
<evidence type="ECO:0000313" key="3">
    <source>
        <dbReference type="Proteomes" id="UP001189429"/>
    </source>
</evidence>
<evidence type="ECO:0000313" key="2">
    <source>
        <dbReference type="EMBL" id="CAK0795286.1"/>
    </source>
</evidence>
<keyword evidence="3" id="KW-1185">Reference proteome</keyword>